<organism evidence="3 4">
    <name type="scientific">Dendrobium chrysotoxum</name>
    <name type="common">Orchid</name>
    <dbReference type="NCBI Taxonomy" id="161865"/>
    <lineage>
        <taxon>Eukaryota</taxon>
        <taxon>Viridiplantae</taxon>
        <taxon>Streptophyta</taxon>
        <taxon>Embryophyta</taxon>
        <taxon>Tracheophyta</taxon>
        <taxon>Spermatophyta</taxon>
        <taxon>Magnoliopsida</taxon>
        <taxon>Liliopsida</taxon>
        <taxon>Asparagales</taxon>
        <taxon>Orchidaceae</taxon>
        <taxon>Epidendroideae</taxon>
        <taxon>Malaxideae</taxon>
        <taxon>Dendrobiinae</taxon>
        <taxon>Dendrobium</taxon>
    </lineage>
</organism>
<feature type="region of interest" description="Disordered" evidence="1">
    <location>
        <begin position="1"/>
        <end position="32"/>
    </location>
</feature>
<feature type="compositionally biased region" description="Basic and acidic residues" evidence="1">
    <location>
        <begin position="11"/>
        <end position="27"/>
    </location>
</feature>
<keyword evidence="4" id="KW-1185">Reference proteome</keyword>
<keyword evidence="2" id="KW-0472">Membrane</keyword>
<evidence type="ECO:0000313" key="3">
    <source>
        <dbReference type="EMBL" id="KAH0458077.1"/>
    </source>
</evidence>
<evidence type="ECO:0000313" key="4">
    <source>
        <dbReference type="Proteomes" id="UP000775213"/>
    </source>
</evidence>
<name>A0AAV7GPT7_DENCH</name>
<evidence type="ECO:0000256" key="2">
    <source>
        <dbReference type="SAM" id="Phobius"/>
    </source>
</evidence>
<proteinExistence type="predicted"/>
<feature type="compositionally biased region" description="Basic residues" evidence="1">
    <location>
        <begin position="1"/>
        <end position="10"/>
    </location>
</feature>
<dbReference type="Proteomes" id="UP000775213">
    <property type="component" value="Unassembled WGS sequence"/>
</dbReference>
<reference evidence="3 4" key="1">
    <citation type="journal article" date="2021" name="Hortic Res">
        <title>Chromosome-scale assembly of the Dendrobium chrysotoxum genome enhances the understanding of orchid evolution.</title>
        <authorList>
            <person name="Zhang Y."/>
            <person name="Zhang G.Q."/>
            <person name="Zhang D."/>
            <person name="Liu X.D."/>
            <person name="Xu X.Y."/>
            <person name="Sun W.H."/>
            <person name="Yu X."/>
            <person name="Zhu X."/>
            <person name="Wang Z.W."/>
            <person name="Zhao X."/>
            <person name="Zhong W.Y."/>
            <person name="Chen H."/>
            <person name="Yin W.L."/>
            <person name="Huang T."/>
            <person name="Niu S.C."/>
            <person name="Liu Z.J."/>
        </authorList>
    </citation>
    <scope>NUCLEOTIDE SEQUENCE [LARGE SCALE GENOMIC DNA]</scope>
    <source>
        <strain evidence="3">Lindl</strain>
    </source>
</reference>
<keyword evidence="2" id="KW-0812">Transmembrane</keyword>
<gene>
    <name evidence="3" type="ORF">IEQ34_013392</name>
</gene>
<dbReference type="AlphaFoldDB" id="A0AAV7GPT7"/>
<comment type="caution">
    <text evidence="3">The sequence shown here is derived from an EMBL/GenBank/DDBJ whole genome shotgun (WGS) entry which is preliminary data.</text>
</comment>
<dbReference type="EMBL" id="JAGFBR010000012">
    <property type="protein sequence ID" value="KAH0458077.1"/>
    <property type="molecule type" value="Genomic_DNA"/>
</dbReference>
<protein>
    <submittedName>
        <fullName evidence="3">Uncharacterized protein</fullName>
    </submittedName>
</protein>
<feature type="transmembrane region" description="Helical" evidence="2">
    <location>
        <begin position="37"/>
        <end position="56"/>
    </location>
</feature>
<keyword evidence="2" id="KW-1133">Transmembrane helix</keyword>
<accession>A0AAV7GPT7</accession>
<evidence type="ECO:0000256" key="1">
    <source>
        <dbReference type="SAM" id="MobiDB-lite"/>
    </source>
</evidence>
<sequence length="96" mass="10782">MKKMKEKKRGRREENGGKWRKKEEEERKKKKRKMEKVLEVGVLSWSLATILVPNSAGFMPGLVLSRILVGIGEGVSPSAATDLIARQVIHILSLSL</sequence>